<dbReference type="Gene3D" id="2.160.20.70">
    <property type="match status" value="1"/>
</dbReference>
<dbReference type="PANTHER" id="PTHR15440">
    <property type="entry name" value="XRP2 PROTEIN"/>
    <property type="match status" value="1"/>
</dbReference>
<feature type="compositionally biased region" description="Polar residues" evidence="3">
    <location>
        <begin position="35"/>
        <end position="56"/>
    </location>
</feature>
<dbReference type="InterPro" id="IPR016098">
    <property type="entry name" value="CAP/MinC_C"/>
</dbReference>
<dbReference type="InterPro" id="IPR039093">
    <property type="entry name" value="XRP2"/>
</dbReference>
<protein>
    <recommendedName>
        <fullName evidence="4">C-CAP/cofactor C-like domain-containing protein</fullName>
    </recommendedName>
</protein>
<dbReference type="PROSITE" id="PS51329">
    <property type="entry name" value="C_CAP_COFACTOR_C"/>
    <property type="match status" value="1"/>
</dbReference>
<accession>A0A8J4CZ59</accession>
<evidence type="ECO:0000256" key="1">
    <source>
        <dbReference type="ARBA" id="ARBA00008848"/>
    </source>
</evidence>
<dbReference type="InterPro" id="IPR017901">
    <property type="entry name" value="C-CAP_CF_C-like"/>
</dbReference>
<keyword evidence="2" id="KW-0547">Nucleotide-binding</keyword>
<dbReference type="InterPro" id="IPR006599">
    <property type="entry name" value="CARP_motif"/>
</dbReference>
<name>A0A8J4CZ59_9CHLO</name>
<evidence type="ECO:0000259" key="4">
    <source>
        <dbReference type="PROSITE" id="PS51329"/>
    </source>
</evidence>
<evidence type="ECO:0000256" key="2">
    <source>
        <dbReference type="ARBA" id="ARBA00022741"/>
    </source>
</evidence>
<evidence type="ECO:0000313" key="5">
    <source>
        <dbReference type="EMBL" id="GIL89379.1"/>
    </source>
</evidence>
<dbReference type="GO" id="GO:0005929">
    <property type="term" value="C:cilium"/>
    <property type="evidence" value="ECO:0007669"/>
    <property type="project" value="TreeGrafter"/>
</dbReference>
<organism evidence="5 6">
    <name type="scientific">Volvox reticuliferus</name>
    <dbReference type="NCBI Taxonomy" id="1737510"/>
    <lineage>
        <taxon>Eukaryota</taxon>
        <taxon>Viridiplantae</taxon>
        <taxon>Chlorophyta</taxon>
        <taxon>core chlorophytes</taxon>
        <taxon>Chlorophyceae</taxon>
        <taxon>CS clade</taxon>
        <taxon>Chlamydomonadales</taxon>
        <taxon>Volvocaceae</taxon>
        <taxon>Volvox</taxon>
    </lineage>
</organism>
<dbReference type="AlphaFoldDB" id="A0A8J4CZ59"/>
<feature type="domain" description="C-CAP/cofactor C-like" evidence="4">
    <location>
        <begin position="57"/>
        <end position="205"/>
    </location>
</feature>
<dbReference type="GO" id="GO:1990075">
    <property type="term" value="C:periciliary membrane compartment"/>
    <property type="evidence" value="ECO:0007669"/>
    <property type="project" value="TreeGrafter"/>
</dbReference>
<feature type="region of interest" description="Disordered" evidence="3">
    <location>
        <begin position="35"/>
        <end position="60"/>
    </location>
</feature>
<sequence>MGCIGSKERRSRAYAVEETGSTEFYKIDKDKDVSTKPSATQATKTVQSNTGNNGNIPRQKLDPKDFQFVNCKGDVKIKTPGSINGQSFIIDKCENCDIYILDYCGQVTIDDCKGCRLYIGPTDGAVFVRDCADCNLAVVCRQLRTRDCSGCNVALYCRTKPIVESSSNMGFSCLDLPYPDLEGHMRHAKLSLFHNFWYDIFDFTPKDGNWRLLPYGTKTATLLEPIPSEAAELLKAQQQVNELATSTSALPPQLLLTVGGSPAQHQQPATNGFSYMFVAFDGAKHEQALQLALTAAEKGWLLRTNEAKLSSEAATALAADAGWTKAVGKVLSNANVGCVGLELSLPTDEAQTLKRQVSQLGGHVSDSEVAGMTFRTAGLDG</sequence>
<comment type="similarity">
    <text evidence="1">Belongs to the TBCC family.</text>
</comment>
<comment type="caution">
    <text evidence="5">The sequence shown here is derived from an EMBL/GenBank/DDBJ whole genome shotgun (WGS) entry which is preliminary data.</text>
</comment>
<dbReference type="GO" id="GO:0006892">
    <property type="term" value="P:post-Golgi vesicle-mediated transport"/>
    <property type="evidence" value="ECO:0007669"/>
    <property type="project" value="TreeGrafter"/>
</dbReference>
<dbReference type="GO" id="GO:0000166">
    <property type="term" value="F:nucleotide binding"/>
    <property type="evidence" value="ECO:0007669"/>
    <property type="project" value="UniProtKB-KW"/>
</dbReference>
<keyword evidence="6" id="KW-1185">Reference proteome</keyword>
<dbReference type="GO" id="GO:0005096">
    <property type="term" value="F:GTPase activator activity"/>
    <property type="evidence" value="ECO:0007669"/>
    <property type="project" value="InterPro"/>
</dbReference>
<evidence type="ECO:0000313" key="6">
    <source>
        <dbReference type="Proteomes" id="UP000747110"/>
    </source>
</evidence>
<dbReference type="SMART" id="SM00673">
    <property type="entry name" value="CARP"/>
    <property type="match status" value="2"/>
</dbReference>
<gene>
    <name evidence="5" type="ORF">Vretifemale_17193</name>
</gene>
<dbReference type="SUPFAM" id="SSF69340">
    <property type="entry name" value="C-terminal domain of adenylylcyclase associated protein"/>
    <property type="match status" value="1"/>
</dbReference>
<dbReference type="PANTHER" id="PTHR15440:SF0">
    <property type="entry name" value="PROTEIN XRP2"/>
    <property type="match status" value="1"/>
</dbReference>
<dbReference type="OrthoDB" id="194775at2759"/>
<dbReference type="InterPro" id="IPR012945">
    <property type="entry name" value="Tubulin-bd_cofactor_C_dom"/>
</dbReference>
<dbReference type="Proteomes" id="UP000747110">
    <property type="component" value="Unassembled WGS sequence"/>
</dbReference>
<evidence type="ECO:0000256" key="3">
    <source>
        <dbReference type="SAM" id="MobiDB-lite"/>
    </source>
</evidence>
<proteinExistence type="inferred from homology"/>
<dbReference type="EMBL" id="BNCP01000050">
    <property type="protein sequence ID" value="GIL89379.1"/>
    <property type="molecule type" value="Genomic_DNA"/>
</dbReference>
<dbReference type="Pfam" id="PF07986">
    <property type="entry name" value="TBCC"/>
    <property type="match status" value="1"/>
</dbReference>
<reference evidence="5" key="1">
    <citation type="journal article" date="2021" name="Proc. Natl. Acad. Sci. U.S.A.">
        <title>Three genomes in the algal genus Volvox reveal the fate of a haploid sex-determining region after a transition to homothallism.</title>
        <authorList>
            <person name="Yamamoto K."/>
            <person name="Hamaji T."/>
            <person name="Kawai-Toyooka H."/>
            <person name="Matsuzaki R."/>
            <person name="Takahashi F."/>
            <person name="Nishimura Y."/>
            <person name="Kawachi M."/>
            <person name="Noguchi H."/>
            <person name="Minakuchi Y."/>
            <person name="Umen J.G."/>
            <person name="Toyoda A."/>
            <person name="Nozaki H."/>
        </authorList>
    </citation>
    <scope>NUCLEOTIDE SEQUENCE</scope>
    <source>
        <strain evidence="5">NIES-3786</strain>
    </source>
</reference>
<dbReference type="InterPro" id="IPR036223">
    <property type="entry name" value="CAP_C_sf"/>
</dbReference>